<evidence type="ECO:0000259" key="5">
    <source>
        <dbReference type="PROSITE" id="PS50071"/>
    </source>
</evidence>
<name>A0A8B6ESQ4_MYTGA</name>
<feature type="signal peptide" evidence="4">
    <location>
        <begin position="1"/>
        <end position="22"/>
    </location>
</feature>
<comment type="subcellular location">
    <subcellularLocation>
        <location evidence="1 2">Nucleus</location>
    </subcellularLocation>
</comment>
<feature type="compositionally biased region" description="Polar residues" evidence="3">
    <location>
        <begin position="210"/>
        <end position="221"/>
    </location>
</feature>
<sequence>MSYLLTCVFRLTLLTLPSKCVLQYTHVVFSISRSDPLELKSEIMQDMCNIEVTEKAGPTVLSSVNNSLAQQLIVDIPKDPSAPIHDTYPYYMPLYPALQNTGLLMNQNSVYPMLQTKKELQSPINVSPPQMYIVQGTISDQDSHRSYEYDATDINSDGSSNGYEINSQWSSNGSEINNQRSPESERELDSPDSADSLTNKDIIPIKIVSSSSRKCPSTNNGKQKRNRTNYTNRQIQELEKMFLGNQYPDHGTLELL</sequence>
<keyword evidence="7" id="KW-1185">Reference proteome</keyword>
<feature type="chain" id="PRO_5032354637" description="Homeobox domain-containing protein" evidence="4">
    <location>
        <begin position="23"/>
        <end position="256"/>
    </location>
</feature>
<accession>A0A8B6ESQ4</accession>
<evidence type="ECO:0000256" key="4">
    <source>
        <dbReference type="SAM" id="SignalP"/>
    </source>
</evidence>
<gene>
    <name evidence="6" type="ORF">MGAL_10B082340</name>
</gene>
<organism evidence="6 7">
    <name type="scientific">Mytilus galloprovincialis</name>
    <name type="common">Mediterranean mussel</name>
    <dbReference type="NCBI Taxonomy" id="29158"/>
    <lineage>
        <taxon>Eukaryota</taxon>
        <taxon>Metazoa</taxon>
        <taxon>Spiralia</taxon>
        <taxon>Lophotrochozoa</taxon>
        <taxon>Mollusca</taxon>
        <taxon>Bivalvia</taxon>
        <taxon>Autobranchia</taxon>
        <taxon>Pteriomorphia</taxon>
        <taxon>Mytilida</taxon>
        <taxon>Mytiloidea</taxon>
        <taxon>Mytilidae</taxon>
        <taxon>Mytilinae</taxon>
        <taxon>Mytilus</taxon>
    </lineage>
</organism>
<evidence type="ECO:0000256" key="1">
    <source>
        <dbReference type="PROSITE-ProRule" id="PRU00108"/>
    </source>
</evidence>
<keyword evidence="1 2" id="KW-0539">Nucleus</keyword>
<keyword evidence="1 2" id="KW-0238">DNA-binding</keyword>
<dbReference type="Pfam" id="PF00046">
    <property type="entry name" value="Homeodomain"/>
    <property type="match status" value="1"/>
</dbReference>
<reference evidence="6" key="1">
    <citation type="submission" date="2018-11" db="EMBL/GenBank/DDBJ databases">
        <authorList>
            <person name="Alioto T."/>
            <person name="Alioto T."/>
        </authorList>
    </citation>
    <scope>NUCLEOTIDE SEQUENCE</scope>
</reference>
<feature type="compositionally biased region" description="Polar residues" evidence="3">
    <location>
        <begin position="153"/>
        <end position="181"/>
    </location>
</feature>
<feature type="region of interest" description="Disordered" evidence="3">
    <location>
        <begin position="210"/>
        <end position="230"/>
    </location>
</feature>
<dbReference type="InterPro" id="IPR001356">
    <property type="entry name" value="HD"/>
</dbReference>
<evidence type="ECO:0000313" key="6">
    <source>
        <dbReference type="EMBL" id="VDI39339.1"/>
    </source>
</evidence>
<dbReference type="Gene3D" id="1.10.10.60">
    <property type="entry name" value="Homeodomain-like"/>
    <property type="match status" value="1"/>
</dbReference>
<dbReference type="AlphaFoldDB" id="A0A8B6ESQ4"/>
<keyword evidence="4" id="KW-0732">Signal</keyword>
<dbReference type="InterPro" id="IPR009057">
    <property type="entry name" value="Homeodomain-like_sf"/>
</dbReference>
<evidence type="ECO:0000256" key="3">
    <source>
        <dbReference type="SAM" id="MobiDB-lite"/>
    </source>
</evidence>
<dbReference type="GO" id="GO:0005634">
    <property type="term" value="C:nucleus"/>
    <property type="evidence" value="ECO:0007669"/>
    <property type="project" value="UniProtKB-SubCell"/>
</dbReference>
<evidence type="ECO:0000256" key="2">
    <source>
        <dbReference type="RuleBase" id="RU000682"/>
    </source>
</evidence>
<dbReference type="GO" id="GO:0003677">
    <property type="term" value="F:DNA binding"/>
    <property type="evidence" value="ECO:0007669"/>
    <property type="project" value="UniProtKB-UniRule"/>
</dbReference>
<comment type="caution">
    <text evidence="6">The sequence shown here is derived from an EMBL/GenBank/DDBJ whole genome shotgun (WGS) entry which is preliminary data.</text>
</comment>
<keyword evidence="1 2" id="KW-0371">Homeobox</keyword>
<feature type="domain" description="Homeobox" evidence="5">
    <location>
        <begin position="221"/>
        <end position="256"/>
    </location>
</feature>
<feature type="region of interest" description="Disordered" evidence="3">
    <location>
        <begin position="150"/>
        <end position="198"/>
    </location>
</feature>
<dbReference type="EMBL" id="UYJE01005682">
    <property type="protein sequence ID" value="VDI39339.1"/>
    <property type="molecule type" value="Genomic_DNA"/>
</dbReference>
<proteinExistence type="predicted"/>
<dbReference type="CDD" id="cd00086">
    <property type="entry name" value="homeodomain"/>
    <property type="match status" value="1"/>
</dbReference>
<dbReference type="SUPFAM" id="SSF46689">
    <property type="entry name" value="Homeodomain-like"/>
    <property type="match status" value="1"/>
</dbReference>
<feature type="non-terminal residue" evidence="6">
    <location>
        <position position="256"/>
    </location>
</feature>
<evidence type="ECO:0000313" key="7">
    <source>
        <dbReference type="Proteomes" id="UP000596742"/>
    </source>
</evidence>
<dbReference type="Proteomes" id="UP000596742">
    <property type="component" value="Unassembled WGS sequence"/>
</dbReference>
<dbReference type="PROSITE" id="PS50071">
    <property type="entry name" value="HOMEOBOX_2"/>
    <property type="match status" value="1"/>
</dbReference>
<protein>
    <recommendedName>
        <fullName evidence="5">Homeobox domain-containing protein</fullName>
    </recommendedName>
</protein>